<comment type="caution">
    <text evidence="2">The sequence shown here is derived from an EMBL/GenBank/DDBJ whole genome shotgun (WGS) entry which is preliminary data.</text>
</comment>
<dbReference type="SUPFAM" id="SSF50182">
    <property type="entry name" value="Sm-like ribonucleoproteins"/>
    <property type="match status" value="1"/>
</dbReference>
<sequence>MGLDTSLPSIRQVQNLIQQAVTIEIKLLTGDILIGRIIWQDSQCMCLMNENGQQMTVWKQAIAYIKPKE</sequence>
<dbReference type="InterPro" id="IPR053840">
    <property type="entry name" value="Hfq_1"/>
</dbReference>
<protein>
    <submittedName>
        <fullName evidence="2">RNA-binding protein hfq</fullName>
    </submittedName>
</protein>
<dbReference type="Gene3D" id="2.30.30.100">
    <property type="match status" value="1"/>
</dbReference>
<dbReference type="RefSeq" id="WP_169156866.1">
    <property type="nucleotide sequence ID" value="NZ_CAWPJE010000174.1"/>
</dbReference>
<name>A0ABX1PCD2_9CYAN</name>
<reference evidence="2 3" key="1">
    <citation type="submission" date="2018-06" db="EMBL/GenBank/DDBJ databases">
        <title>Comparative genomics of Brasilonema spp. strains.</title>
        <authorList>
            <person name="Alvarenga D.O."/>
            <person name="Fiore M.F."/>
            <person name="Varani A.M."/>
        </authorList>
    </citation>
    <scope>NUCLEOTIDE SEQUENCE [LARGE SCALE GENOMIC DNA]</scope>
    <source>
        <strain evidence="2 3">SPC951</strain>
    </source>
</reference>
<proteinExistence type="predicted"/>
<dbReference type="Pfam" id="PF21979">
    <property type="entry name" value="Hfq_1"/>
    <property type="match status" value="1"/>
</dbReference>
<keyword evidence="3" id="KW-1185">Reference proteome</keyword>
<evidence type="ECO:0000313" key="2">
    <source>
        <dbReference type="EMBL" id="NMG21638.1"/>
    </source>
</evidence>
<dbReference type="NCBIfam" id="NF047718">
    <property type="entry name" value="Hfq_rel_Cyano"/>
    <property type="match status" value="1"/>
</dbReference>
<evidence type="ECO:0000259" key="1">
    <source>
        <dbReference type="Pfam" id="PF21979"/>
    </source>
</evidence>
<evidence type="ECO:0000313" key="3">
    <source>
        <dbReference type="Proteomes" id="UP000718564"/>
    </source>
</evidence>
<gene>
    <name evidence="2" type="ORF">DP116_20190</name>
</gene>
<dbReference type="EMBL" id="QMEB01000179">
    <property type="protein sequence ID" value="NMG21638.1"/>
    <property type="molecule type" value="Genomic_DNA"/>
</dbReference>
<dbReference type="Proteomes" id="UP000718564">
    <property type="component" value="Unassembled WGS sequence"/>
</dbReference>
<organism evidence="2 3">
    <name type="scientific">Brasilonema bromeliae SPC951</name>
    <dbReference type="NCBI Taxonomy" id="385972"/>
    <lineage>
        <taxon>Bacteria</taxon>
        <taxon>Bacillati</taxon>
        <taxon>Cyanobacteriota</taxon>
        <taxon>Cyanophyceae</taxon>
        <taxon>Nostocales</taxon>
        <taxon>Scytonemataceae</taxon>
        <taxon>Brasilonema</taxon>
        <taxon>Bromeliae group (in: Brasilonema)</taxon>
    </lineage>
</organism>
<accession>A0ABX1PCD2</accession>
<dbReference type="InterPro" id="IPR010920">
    <property type="entry name" value="LSM_dom_sf"/>
</dbReference>
<feature type="domain" description="Hfq-related" evidence="1">
    <location>
        <begin position="7"/>
        <end position="67"/>
    </location>
</feature>